<dbReference type="EMBL" id="CP104758">
    <property type="protein sequence ID" value="WBG89366.1"/>
    <property type="molecule type" value="Genomic_DNA"/>
</dbReference>
<dbReference type="Proteomes" id="UP001211544">
    <property type="component" value="Chromosome"/>
</dbReference>
<protein>
    <submittedName>
        <fullName evidence="1">Uncharacterized protein</fullName>
    </submittedName>
</protein>
<gene>
    <name evidence="1" type="ORF">N5580_09510</name>
</gene>
<dbReference type="RefSeq" id="WP_269949081.1">
    <property type="nucleotide sequence ID" value="NZ_CP104758.1"/>
</dbReference>
<organism evidence="1 2">
    <name type="scientific">Pantoea piersonii</name>
    <dbReference type="NCBI Taxonomy" id="2364647"/>
    <lineage>
        <taxon>Bacteria</taxon>
        <taxon>Pseudomonadati</taxon>
        <taxon>Pseudomonadota</taxon>
        <taxon>Gammaproteobacteria</taxon>
        <taxon>Enterobacterales</taxon>
        <taxon>Erwiniaceae</taxon>
        <taxon>Pantoea</taxon>
    </lineage>
</organism>
<evidence type="ECO:0000313" key="1">
    <source>
        <dbReference type="EMBL" id="WBG89366.1"/>
    </source>
</evidence>
<keyword evidence="2" id="KW-1185">Reference proteome</keyword>
<sequence length="86" mass="9945">MNNRLSILCRRRKKRYSPIAENMHFSAMGSDFVIANKSYLSVKIAEYMEHFVVISGCDTALHFSSAFPLQLAQRLCRLYSIARLTR</sequence>
<evidence type="ECO:0000313" key="2">
    <source>
        <dbReference type="Proteomes" id="UP001211544"/>
    </source>
</evidence>
<accession>A0AAJ5QFX2</accession>
<proteinExistence type="predicted"/>
<dbReference type="AlphaFoldDB" id="A0AAJ5QFX2"/>
<dbReference type="KEGG" id="kpie:N5580_09510"/>
<name>A0AAJ5QFX2_9GAMM</name>
<reference evidence="1 2" key="1">
    <citation type="journal article" date="2022" name="J Glob Antimicrob Resist">
        <title>First complete genome of a multidrug resistant strain of the novel human pathogen Kalamiella piersonii (GABEKP28) identified in human saliva.</title>
        <authorList>
            <person name="McDonagh F."/>
            <person name="Singh N.K."/>
            <person name="Venkateswaran K."/>
            <person name="Lonappan A.M."/>
            <person name="Hallahan B."/>
            <person name="Tuohy A."/>
            <person name="Burke L."/>
            <person name="Kovarova A."/>
            <person name="Miliotis G."/>
        </authorList>
    </citation>
    <scope>NUCLEOTIDE SEQUENCE [LARGE SCALE GENOMIC DNA]</scope>
    <source>
        <strain evidence="1 2">GABEKP28</strain>
    </source>
</reference>